<proteinExistence type="predicted"/>
<comment type="caution">
    <text evidence="2">The sequence shown here is derived from an EMBL/GenBank/DDBJ whole genome shotgun (WGS) entry which is preliminary data.</text>
</comment>
<protein>
    <submittedName>
        <fullName evidence="2">AAA family ATPase</fullName>
    </submittedName>
</protein>
<dbReference type="PANTHER" id="PTHR35894:SF1">
    <property type="entry name" value="PHOSPHORIBULOKINASE _ URIDINE KINASE FAMILY"/>
    <property type="match status" value="1"/>
</dbReference>
<dbReference type="Gene3D" id="3.40.50.300">
    <property type="entry name" value="P-loop containing nucleotide triphosphate hydrolases"/>
    <property type="match status" value="1"/>
</dbReference>
<accession>A0A9X5GUN2</accession>
<dbReference type="Pfam" id="PF13401">
    <property type="entry name" value="AAA_22"/>
    <property type="match status" value="1"/>
</dbReference>
<keyword evidence="3" id="KW-1185">Reference proteome</keyword>
<dbReference type="InterPro" id="IPR003593">
    <property type="entry name" value="AAA+_ATPase"/>
</dbReference>
<dbReference type="PANTHER" id="PTHR35894">
    <property type="entry name" value="GENERAL SECRETION PATHWAY PROTEIN A-RELATED"/>
    <property type="match status" value="1"/>
</dbReference>
<dbReference type="AlphaFoldDB" id="A0A9X5GUN2"/>
<organism evidence="2 3">
    <name type="scientific">Parablautia muri</name>
    <dbReference type="NCBI Taxonomy" id="2320879"/>
    <lineage>
        <taxon>Bacteria</taxon>
        <taxon>Bacillati</taxon>
        <taxon>Bacillota</taxon>
        <taxon>Clostridia</taxon>
        <taxon>Lachnospirales</taxon>
        <taxon>Lachnospiraceae</taxon>
        <taxon>Parablautia</taxon>
    </lineage>
</organism>
<dbReference type="InterPro" id="IPR052026">
    <property type="entry name" value="ExeA_AAA_ATPase_DNA-bind"/>
</dbReference>
<dbReference type="CDD" id="cd00009">
    <property type="entry name" value="AAA"/>
    <property type="match status" value="1"/>
</dbReference>
<dbReference type="InterPro" id="IPR049945">
    <property type="entry name" value="AAA_22"/>
</dbReference>
<evidence type="ECO:0000259" key="1">
    <source>
        <dbReference type="SMART" id="SM00382"/>
    </source>
</evidence>
<dbReference type="GO" id="GO:0016887">
    <property type="term" value="F:ATP hydrolysis activity"/>
    <property type="evidence" value="ECO:0007669"/>
    <property type="project" value="InterPro"/>
</dbReference>
<dbReference type="OrthoDB" id="9815896at2"/>
<gene>
    <name evidence="2" type="ORF">D5281_23145</name>
</gene>
<dbReference type="Proteomes" id="UP001154420">
    <property type="component" value="Unassembled WGS sequence"/>
</dbReference>
<dbReference type="EMBL" id="QZDT01000082">
    <property type="protein sequence ID" value="NBJ95349.1"/>
    <property type="molecule type" value="Genomic_DNA"/>
</dbReference>
<name>A0A9X5GUN2_9FIRM</name>
<dbReference type="SUPFAM" id="SSF52540">
    <property type="entry name" value="P-loop containing nucleoside triphosphate hydrolases"/>
    <property type="match status" value="1"/>
</dbReference>
<reference evidence="2" key="1">
    <citation type="submission" date="2018-09" db="EMBL/GenBank/DDBJ databases">
        <title>Murine metabolic-syndrome-specific gut microbial biobank.</title>
        <authorList>
            <person name="Liu C."/>
        </authorList>
    </citation>
    <scope>NUCLEOTIDE SEQUENCE</scope>
    <source>
        <strain evidence="2">D42-62</strain>
    </source>
</reference>
<evidence type="ECO:0000313" key="3">
    <source>
        <dbReference type="Proteomes" id="UP001154420"/>
    </source>
</evidence>
<feature type="domain" description="AAA+ ATPase" evidence="1">
    <location>
        <begin position="41"/>
        <end position="189"/>
    </location>
</feature>
<sequence length="267" mass="29851">MDYIARFGLEFNPFLKNSKEILVENEESHEVRFRLNYLVETKGFGLLTGSPGLGKTTALRSFAASLNPSRYKVVYSSLSTLTVQEFYRLLASSFGAEPASRKTDNFKLIQDSVNYLALEKRITPVIIIDEANHMNGAVLSDLKILFNFEMDSRDRAVILLAGQPQLNNTLRLNAHEPLRQRLVMNYNMEGLSKEEGRIYVTEKLKGAGCRQTVFEENALEAVLNSANGTPRVINRICDACLLIADSKELHTVTGETAMQAINDVQLG</sequence>
<dbReference type="SMART" id="SM00382">
    <property type="entry name" value="AAA"/>
    <property type="match status" value="1"/>
</dbReference>
<dbReference type="InterPro" id="IPR027417">
    <property type="entry name" value="P-loop_NTPase"/>
</dbReference>
<evidence type="ECO:0000313" key="2">
    <source>
        <dbReference type="EMBL" id="NBJ95349.1"/>
    </source>
</evidence>